<dbReference type="PANTHER" id="PTHR10491:SF4">
    <property type="entry name" value="METHIONINE ADENOSYLTRANSFERASE 2 SUBUNIT BETA"/>
    <property type="match status" value="1"/>
</dbReference>
<evidence type="ECO:0000313" key="9">
    <source>
        <dbReference type="Proteomes" id="UP000254512"/>
    </source>
</evidence>
<reference evidence="8 9" key="1">
    <citation type="submission" date="2018-06" db="EMBL/GenBank/DDBJ databases">
        <authorList>
            <consortium name="Pathogen Informatics"/>
            <person name="Doyle S."/>
        </authorList>
    </citation>
    <scope>NUCLEOTIDE SEQUENCE [LARGE SCALE GENOMIC DNA]</scope>
    <source>
        <strain evidence="8 9">NCTC11645</strain>
    </source>
</reference>
<evidence type="ECO:0000256" key="1">
    <source>
        <dbReference type="ARBA" id="ARBA00004781"/>
    </source>
</evidence>
<gene>
    <name evidence="8" type="primary">rfbD_1</name>
    <name evidence="8" type="ORF">NCTC11645_01285</name>
</gene>
<dbReference type="InterPro" id="IPR005913">
    <property type="entry name" value="dTDP_dehydrorham_reduct"/>
</dbReference>
<protein>
    <recommendedName>
        <fullName evidence="4 6">dTDP-4-dehydrorhamnose reductase</fullName>
        <ecNumber evidence="3 6">1.1.1.133</ecNumber>
    </recommendedName>
</protein>
<dbReference type="GO" id="GO:0019305">
    <property type="term" value="P:dTDP-rhamnose biosynthetic process"/>
    <property type="evidence" value="ECO:0007669"/>
    <property type="project" value="UniProtKB-UniPathway"/>
</dbReference>
<dbReference type="UniPathway" id="UPA00124"/>
<comment type="cofactor">
    <cofactor evidence="6">
        <name>Mg(2+)</name>
        <dbReference type="ChEBI" id="CHEBI:18420"/>
    </cofactor>
    <text evidence="6">Binds 1 Mg(2+) ion per monomer.</text>
</comment>
<evidence type="ECO:0000259" key="7">
    <source>
        <dbReference type="Pfam" id="PF04321"/>
    </source>
</evidence>
<evidence type="ECO:0000256" key="3">
    <source>
        <dbReference type="ARBA" id="ARBA00012929"/>
    </source>
</evidence>
<comment type="pathway">
    <text evidence="1 6">Carbohydrate biosynthesis; dTDP-L-rhamnose biosynthesis.</text>
</comment>
<evidence type="ECO:0000256" key="2">
    <source>
        <dbReference type="ARBA" id="ARBA00010944"/>
    </source>
</evidence>
<dbReference type="AlphaFoldDB" id="A0A377HKZ9"/>
<dbReference type="GO" id="GO:0008831">
    <property type="term" value="F:dTDP-4-dehydrorhamnose reductase activity"/>
    <property type="evidence" value="ECO:0007669"/>
    <property type="project" value="UniProtKB-EC"/>
</dbReference>
<dbReference type="EC" id="1.1.1.133" evidence="3 6"/>
<dbReference type="EMBL" id="UGHD01000002">
    <property type="protein sequence ID" value="STO56910.1"/>
    <property type="molecule type" value="Genomic_DNA"/>
</dbReference>
<dbReference type="Pfam" id="PF04321">
    <property type="entry name" value="RmlD_sub_bind"/>
    <property type="match status" value="1"/>
</dbReference>
<sequence>MMKILIIGVTGMLGYSLFSKLRENKSFQVKGTVRNIFGKEHFFSDCFDSLIQGVDVSNIRHVEASISGFKPDVVINCVGLIKQYDLSKQYIATIKINSLLPHEIAAICDRHNARLIHFSTDCVFDGKTGNYRETDTPNASDLYGRSKALGEISYGKHLTLRTSIIGHELTSSVSLVDWFLSQSGRVNGFSMAVFSGLPTCYVAKILEERILFNPDLKGLYHLAVSPIDKFSLLSLIADIYGKEITINRSEALTIDRSLDASKFCNDTGFEPPTWNSLIHYMHQDYKKRYNA</sequence>
<dbReference type="GO" id="GO:0005829">
    <property type="term" value="C:cytosol"/>
    <property type="evidence" value="ECO:0007669"/>
    <property type="project" value="TreeGrafter"/>
</dbReference>
<evidence type="ECO:0000313" key="8">
    <source>
        <dbReference type="EMBL" id="STO56910.1"/>
    </source>
</evidence>
<dbReference type="InterPro" id="IPR036291">
    <property type="entry name" value="NAD(P)-bd_dom_sf"/>
</dbReference>
<comment type="function">
    <text evidence="6">Catalyzes the reduction of dTDP-6-deoxy-L-lyxo-4-hexulose to yield dTDP-L-rhamnose.</text>
</comment>
<organism evidence="8 9">
    <name type="scientific">Grimontia hollisae</name>
    <name type="common">Vibrio hollisae</name>
    <dbReference type="NCBI Taxonomy" id="673"/>
    <lineage>
        <taxon>Bacteria</taxon>
        <taxon>Pseudomonadati</taxon>
        <taxon>Pseudomonadota</taxon>
        <taxon>Gammaproteobacteria</taxon>
        <taxon>Vibrionales</taxon>
        <taxon>Vibrionaceae</taxon>
        <taxon>Grimontia</taxon>
    </lineage>
</organism>
<dbReference type="GO" id="GO:0009243">
    <property type="term" value="P:O antigen biosynthetic process"/>
    <property type="evidence" value="ECO:0007669"/>
    <property type="project" value="UniProtKB-UniPathway"/>
</dbReference>
<dbReference type="UniPathway" id="UPA00281"/>
<dbReference type="PANTHER" id="PTHR10491">
    <property type="entry name" value="DTDP-4-DEHYDRORHAMNOSE REDUCTASE"/>
    <property type="match status" value="1"/>
</dbReference>
<evidence type="ECO:0000256" key="5">
    <source>
        <dbReference type="ARBA" id="ARBA00048200"/>
    </source>
</evidence>
<evidence type="ECO:0000256" key="4">
    <source>
        <dbReference type="ARBA" id="ARBA00017099"/>
    </source>
</evidence>
<comment type="similarity">
    <text evidence="2 6">Belongs to the dTDP-4-dehydrorhamnose reductase family.</text>
</comment>
<dbReference type="Proteomes" id="UP000254512">
    <property type="component" value="Unassembled WGS sequence"/>
</dbReference>
<dbReference type="SUPFAM" id="SSF51735">
    <property type="entry name" value="NAD(P)-binding Rossmann-fold domains"/>
    <property type="match status" value="1"/>
</dbReference>
<dbReference type="InterPro" id="IPR029903">
    <property type="entry name" value="RmlD-like-bd"/>
</dbReference>
<keyword evidence="6" id="KW-0521">NADP</keyword>
<feature type="domain" description="RmlD-like substrate binding" evidence="7">
    <location>
        <begin position="2"/>
        <end position="165"/>
    </location>
</feature>
<accession>A0A377HKZ9</accession>
<comment type="catalytic activity">
    <reaction evidence="5 6">
        <text>dTDP-beta-L-rhamnose + NADP(+) = dTDP-4-dehydro-beta-L-rhamnose + NADPH + H(+)</text>
        <dbReference type="Rhea" id="RHEA:21796"/>
        <dbReference type="ChEBI" id="CHEBI:15378"/>
        <dbReference type="ChEBI" id="CHEBI:57510"/>
        <dbReference type="ChEBI" id="CHEBI:57783"/>
        <dbReference type="ChEBI" id="CHEBI:58349"/>
        <dbReference type="ChEBI" id="CHEBI:62830"/>
        <dbReference type="EC" id="1.1.1.133"/>
    </reaction>
</comment>
<name>A0A377HKZ9_GRIHO</name>
<dbReference type="Gene3D" id="3.40.50.720">
    <property type="entry name" value="NAD(P)-binding Rossmann-like Domain"/>
    <property type="match status" value="1"/>
</dbReference>
<evidence type="ECO:0000256" key="6">
    <source>
        <dbReference type="RuleBase" id="RU364082"/>
    </source>
</evidence>
<dbReference type="CDD" id="cd05254">
    <property type="entry name" value="dTDP_HR_like_SDR_e"/>
    <property type="match status" value="1"/>
</dbReference>
<keyword evidence="6 8" id="KW-0560">Oxidoreductase</keyword>
<proteinExistence type="inferred from homology"/>